<keyword evidence="2" id="KW-1277">Toxin-antitoxin system</keyword>
<keyword evidence="3" id="KW-0540">Nuclease</keyword>
<reference evidence="8 9" key="1">
    <citation type="submission" date="2015-01" db="EMBL/GenBank/DDBJ databases">
        <title>Genome Sequencing of Rickettsiales /home/snadendla/prok_pipe/test/illegal_ec_num.txt.</title>
        <authorList>
            <person name="Daugherty S.C."/>
            <person name="Su Q."/>
            <person name="Abolude K."/>
            <person name="Beier-Sexton M."/>
            <person name="Carlyon J.A."/>
            <person name="Carter R."/>
            <person name="Day N.P."/>
            <person name="Dumler S.J."/>
            <person name="Dyachenko V."/>
            <person name="Godinez A."/>
            <person name="Kurtti T.J."/>
            <person name="Lichay M."/>
            <person name="Mullins K.E."/>
            <person name="Ott S."/>
            <person name="Pappas-Brown V."/>
            <person name="Paris D.H."/>
            <person name="Patel P."/>
            <person name="Richards A.L."/>
            <person name="Sadzewicz L."/>
            <person name="Sears K."/>
            <person name="Seidman D."/>
            <person name="Sengamalay N."/>
            <person name="Stenos J."/>
            <person name="Tallon L.J."/>
            <person name="Vincent G."/>
            <person name="Fraser C.M."/>
            <person name="Munderloh U."/>
            <person name="Dunning-Hotopp J.C."/>
        </authorList>
    </citation>
    <scope>NUCLEOTIDE SEQUENCE [LARGE SCALE GENOMIC DNA]</scope>
    <source>
        <strain evidence="8 9">T170-B</strain>
    </source>
</reference>
<evidence type="ECO:0000256" key="2">
    <source>
        <dbReference type="ARBA" id="ARBA00022649"/>
    </source>
</evidence>
<evidence type="ECO:0000256" key="6">
    <source>
        <dbReference type="ARBA" id="ARBA00022884"/>
    </source>
</evidence>
<keyword evidence="4" id="KW-0255">Endonuclease</keyword>
<evidence type="ECO:0000256" key="7">
    <source>
        <dbReference type="ARBA" id="ARBA00023016"/>
    </source>
</evidence>
<keyword evidence="5" id="KW-0378">Hydrolase</keyword>
<evidence type="ECO:0000313" key="8">
    <source>
        <dbReference type="EMBL" id="KJW04939.1"/>
    </source>
</evidence>
<evidence type="ECO:0000256" key="4">
    <source>
        <dbReference type="ARBA" id="ARBA00022759"/>
    </source>
</evidence>
<dbReference type="InterPro" id="IPR038570">
    <property type="entry name" value="HicA_sf"/>
</dbReference>
<organism evidence="8 9">
    <name type="scientific">Rickettsia argasii T170-B</name>
    <dbReference type="NCBI Taxonomy" id="1268837"/>
    <lineage>
        <taxon>Bacteria</taxon>
        <taxon>Pseudomonadati</taxon>
        <taxon>Pseudomonadota</taxon>
        <taxon>Alphaproteobacteria</taxon>
        <taxon>Rickettsiales</taxon>
        <taxon>Rickettsiaceae</taxon>
        <taxon>Rickettsieae</taxon>
        <taxon>Rickettsia</taxon>
        <taxon>spotted fever group</taxon>
    </lineage>
</organism>
<accession>A0A0F3RIA9</accession>
<dbReference type="Proteomes" id="UP000033736">
    <property type="component" value="Unassembled WGS sequence"/>
</dbReference>
<dbReference type="GO" id="GO:0003729">
    <property type="term" value="F:mRNA binding"/>
    <property type="evidence" value="ECO:0007669"/>
    <property type="project" value="InterPro"/>
</dbReference>
<comment type="similarity">
    <text evidence="1">Belongs to the HicA mRNA interferase family.</text>
</comment>
<evidence type="ECO:0000313" key="9">
    <source>
        <dbReference type="Proteomes" id="UP000033736"/>
    </source>
</evidence>
<name>A0A0F3RIA9_9RICK</name>
<keyword evidence="9" id="KW-1185">Reference proteome</keyword>
<comment type="caution">
    <text evidence="8">The sequence shown here is derived from an EMBL/GenBank/DDBJ whole genome shotgun (WGS) entry which is preliminary data.</text>
</comment>
<proteinExistence type="inferred from homology"/>
<dbReference type="Pfam" id="PF07927">
    <property type="entry name" value="HicA_toxin"/>
    <property type="match status" value="1"/>
</dbReference>
<dbReference type="GO" id="GO:0004519">
    <property type="term" value="F:endonuclease activity"/>
    <property type="evidence" value="ECO:0007669"/>
    <property type="project" value="UniProtKB-KW"/>
</dbReference>
<evidence type="ECO:0000256" key="5">
    <source>
        <dbReference type="ARBA" id="ARBA00022801"/>
    </source>
</evidence>
<evidence type="ECO:0000256" key="3">
    <source>
        <dbReference type="ARBA" id="ARBA00022722"/>
    </source>
</evidence>
<sequence length="55" mass="6498">MTKCGWVKDRQKGSHQIWYLPKGNRLSIHTFGNMAKEYQVRPFLNFAKGNEDENK</sequence>
<evidence type="ECO:0000256" key="1">
    <source>
        <dbReference type="ARBA" id="ARBA00006620"/>
    </source>
</evidence>
<gene>
    <name evidence="8" type="ORF">RAT170B_0635</name>
</gene>
<dbReference type="EMBL" id="LAOQ01000002">
    <property type="protein sequence ID" value="KJW04939.1"/>
    <property type="molecule type" value="Genomic_DNA"/>
</dbReference>
<dbReference type="GO" id="GO:0016787">
    <property type="term" value="F:hydrolase activity"/>
    <property type="evidence" value="ECO:0007669"/>
    <property type="project" value="UniProtKB-KW"/>
</dbReference>
<dbReference type="InterPro" id="IPR012933">
    <property type="entry name" value="HicA_mRNA_interferase"/>
</dbReference>
<keyword evidence="6" id="KW-0694">RNA-binding</keyword>
<dbReference type="SUPFAM" id="SSF54786">
    <property type="entry name" value="YcfA/nrd intein domain"/>
    <property type="match status" value="1"/>
</dbReference>
<dbReference type="RefSeq" id="WP_016917381.1">
    <property type="nucleotide sequence ID" value="NZ_LAOQ01000002.1"/>
</dbReference>
<dbReference type="Gene3D" id="3.30.920.30">
    <property type="entry name" value="Hypothetical protein"/>
    <property type="match status" value="1"/>
</dbReference>
<dbReference type="AlphaFoldDB" id="A0A0F3RIA9"/>
<keyword evidence="7" id="KW-0346">Stress response</keyword>
<dbReference type="PATRIC" id="fig|1268837.3.peg.750"/>
<protein>
    <submittedName>
        <fullName evidence="8">YcfA-like family protein</fullName>
    </submittedName>
</protein>